<accession>A0A8E2JKB6</accession>
<dbReference type="FunFam" id="3.40.50.620:FF:000227">
    <property type="entry name" value="Tyrosine--tRNA ligase"/>
    <property type="match status" value="1"/>
</dbReference>
<dbReference type="Pfam" id="PF00579">
    <property type="entry name" value="tRNA-synt_1b"/>
    <property type="match status" value="1"/>
</dbReference>
<evidence type="ECO:0000313" key="11">
    <source>
        <dbReference type="EMBL" id="OCK85189.1"/>
    </source>
</evidence>
<dbReference type="EC" id="6.1.1.1" evidence="8"/>
<comment type="similarity">
    <text evidence="1 8">Belongs to the class-I aminoacyl-tRNA synthetase family.</text>
</comment>
<keyword evidence="5 8" id="KW-0648">Protein biosynthesis</keyword>
<dbReference type="InterPro" id="IPR002307">
    <property type="entry name" value="Tyr-tRNA-ligase"/>
</dbReference>
<evidence type="ECO:0000256" key="5">
    <source>
        <dbReference type="ARBA" id="ARBA00022917"/>
    </source>
</evidence>
<dbReference type="PRINTS" id="PR01040">
    <property type="entry name" value="TRNASYNTHTYR"/>
</dbReference>
<keyword evidence="2 8" id="KW-0436">Ligase</keyword>
<keyword evidence="4 8" id="KW-0067">ATP-binding</keyword>
<evidence type="ECO:0000256" key="6">
    <source>
        <dbReference type="ARBA" id="ARBA00023146"/>
    </source>
</evidence>
<evidence type="ECO:0000256" key="4">
    <source>
        <dbReference type="ARBA" id="ARBA00022840"/>
    </source>
</evidence>
<dbReference type="CDD" id="cd00805">
    <property type="entry name" value="TyrRS_core"/>
    <property type="match status" value="1"/>
</dbReference>
<evidence type="ECO:0000256" key="8">
    <source>
        <dbReference type="RuleBase" id="RU361234"/>
    </source>
</evidence>
<dbReference type="GO" id="GO:0005739">
    <property type="term" value="C:mitochondrion"/>
    <property type="evidence" value="ECO:0007669"/>
    <property type="project" value="TreeGrafter"/>
</dbReference>
<dbReference type="InterPro" id="IPR024088">
    <property type="entry name" value="Tyr-tRNA-ligase_bac-type"/>
</dbReference>
<gene>
    <name evidence="11" type="ORF">K432DRAFT_421993</name>
</gene>
<dbReference type="GO" id="GO:0005524">
    <property type="term" value="F:ATP binding"/>
    <property type="evidence" value="ECO:0007669"/>
    <property type="project" value="UniProtKB-KW"/>
</dbReference>
<dbReference type="InterPro" id="IPR036986">
    <property type="entry name" value="S4_RNA-bd_sf"/>
</dbReference>
<proteinExistence type="inferred from homology"/>
<dbReference type="InterPro" id="IPR002305">
    <property type="entry name" value="aa-tRNA-synth_Ic"/>
</dbReference>
<dbReference type="GO" id="GO:0005829">
    <property type="term" value="C:cytosol"/>
    <property type="evidence" value="ECO:0007669"/>
    <property type="project" value="TreeGrafter"/>
</dbReference>
<evidence type="ECO:0000256" key="1">
    <source>
        <dbReference type="ARBA" id="ARBA00005594"/>
    </source>
</evidence>
<dbReference type="AlphaFoldDB" id="A0A8E2JKB6"/>
<evidence type="ECO:0000256" key="7">
    <source>
        <dbReference type="ARBA" id="ARBA00048248"/>
    </source>
</evidence>
<dbReference type="GO" id="GO:0004831">
    <property type="term" value="F:tyrosine-tRNA ligase activity"/>
    <property type="evidence" value="ECO:0007669"/>
    <property type="project" value="UniProtKB-EC"/>
</dbReference>
<dbReference type="EMBL" id="KV744823">
    <property type="protein sequence ID" value="OCK85189.1"/>
    <property type="molecule type" value="Genomic_DNA"/>
</dbReference>
<protein>
    <recommendedName>
        <fullName evidence="8">Tyrosine--tRNA ligase</fullName>
        <ecNumber evidence="8">6.1.1.1</ecNumber>
    </recommendedName>
    <alternativeName>
        <fullName evidence="8">Tyrosyl-tRNA synthetase</fullName>
    </alternativeName>
</protein>
<dbReference type="SUPFAM" id="SSF52374">
    <property type="entry name" value="Nucleotidylyl transferase"/>
    <property type="match status" value="1"/>
</dbReference>
<evidence type="ECO:0000256" key="9">
    <source>
        <dbReference type="SAM" id="MobiDB-lite"/>
    </source>
</evidence>
<dbReference type="InterPro" id="IPR014729">
    <property type="entry name" value="Rossmann-like_a/b/a_fold"/>
</dbReference>
<dbReference type="InterPro" id="IPR001412">
    <property type="entry name" value="aa-tRNA-synth_I_CS"/>
</dbReference>
<dbReference type="Gene3D" id="1.10.240.10">
    <property type="entry name" value="Tyrosyl-Transfer RNA Synthetase"/>
    <property type="match status" value="1"/>
</dbReference>
<dbReference type="Pfam" id="PF16714">
    <property type="entry name" value="TyrRSs_C"/>
    <property type="match status" value="1"/>
</dbReference>
<keyword evidence="6 8" id="KW-0030">Aminoacyl-tRNA synthetase</keyword>
<dbReference type="GO" id="GO:0003723">
    <property type="term" value="F:RNA binding"/>
    <property type="evidence" value="ECO:0007669"/>
    <property type="project" value="InterPro"/>
</dbReference>
<dbReference type="PANTHER" id="PTHR11766">
    <property type="entry name" value="TYROSYL-TRNA SYNTHETASE"/>
    <property type="match status" value="1"/>
</dbReference>
<dbReference type="PROSITE" id="PS00178">
    <property type="entry name" value="AA_TRNA_LIGASE_I"/>
    <property type="match status" value="1"/>
</dbReference>
<keyword evidence="12" id="KW-1185">Reference proteome</keyword>
<feature type="region of interest" description="Disordered" evidence="9">
    <location>
        <begin position="432"/>
        <end position="459"/>
    </location>
</feature>
<dbReference type="NCBIfam" id="TIGR00234">
    <property type="entry name" value="tyrS"/>
    <property type="match status" value="1"/>
</dbReference>
<dbReference type="GO" id="GO:0006437">
    <property type="term" value="P:tyrosyl-tRNA aminoacylation"/>
    <property type="evidence" value="ECO:0007669"/>
    <property type="project" value="InterPro"/>
</dbReference>
<evidence type="ECO:0000259" key="10">
    <source>
        <dbReference type="Pfam" id="PF16714"/>
    </source>
</evidence>
<dbReference type="Gene3D" id="3.40.50.620">
    <property type="entry name" value="HUPs"/>
    <property type="match status" value="1"/>
</dbReference>
<feature type="domain" description="Tyrosyl-tRNA synthetase C-terminal" evidence="10">
    <location>
        <begin position="456"/>
        <end position="572"/>
    </location>
</feature>
<evidence type="ECO:0000256" key="3">
    <source>
        <dbReference type="ARBA" id="ARBA00022741"/>
    </source>
</evidence>
<organism evidence="11 12">
    <name type="scientific">Lepidopterella palustris CBS 459.81</name>
    <dbReference type="NCBI Taxonomy" id="1314670"/>
    <lineage>
        <taxon>Eukaryota</taxon>
        <taxon>Fungi</taxon>
        <taxon>Dikarya</taxon>
        <taxon>Ascomycota</taxon>
        <taxon>Pezizomycotina</taxon>
        <taxon>Dothideomycetes</taxon>
        <taxon>Pleosporomycetidae</taxon>
        <taxon>Mytilinidiales</taxon>
        <taxon>Argynnaceae</taxon>
        <taxon>Lepidopterella</taxon>
    </lineage>
</organism>
<dbReference type="FunFam" id="1.10.240.10:FF:000001">
    <property type="entry name" value="Tyrosine--tRNA ligase"/>
    <property type="match status" value="1"/>
</dbReference>
<dbReference type="Proteomes" id="UP000250266">
    <property type="component" value="Unassembled WGS sequence"/>
</dbReference>
<evidence type="ECO:0000313" key="12">
    <source>
        <dbReference type="Proteomes" id="UP000250266"/>
    </source>
</evidence>
<dbReference type="OrthoDB" id="337870at2759"/>
<sequence length="594" mass="66283">MAATSFFTRLARPSPYVCKQCLRNRSIARETRRAISNGWLQKTYEAELAWKDQALKIKAGEKQSMMTILEERGYIKDIAGGRDALDSLMIEKRIGAYVGIDPTAPSLHVGHLLPLMALYWMYVSGFHAVTLLGGATAKVGDPTGRTTSRDSVHSAAQKANMVSMHMQIKKLWVNVEALALKHGYKKEWAWKRALLNNNAWLNTLTLPELMRDLGSGVRLGAMLSRDTVKTRLQSGDGMSFAEFCYPLLQAWDWWMMYHRNGIQLQIGGSDQYGNICAGIDAVNHIRKTHHDPAVRQEKDEPLMQPYGITTPLLTTPSGEKFGKSAGNAVWLDPEMLSSFKLYQFFLRTSDEIVERYLKLFTFVPLHHIDLVMNKHALDPSKRIAQHLLAKELVELAHGAAAAGRAESENKELFSKGTTQIERSAIRQEIAKSMSEVKNSPRSDISPSLNPKAPAVTAQNAPSKNVILPRSLINEGAFPRILYAAGLVSSRSEGHRLVSNQGAYVAAEPAQSREMGDQLSWTPIKNFHAQSPPTFVIDGSLLVLRVGKWNIRMCQIVDDEEFEAQGLSCPGWDEFKAQKAAREEIEKEDGRNPFA</sequence>
<dbReference type="Gene3D" id="3.10.290.10">
    <property type="entry name" value="RNA-binding S4 domain"/>
    <property type="match status" value="1"/>
</dbReference>
<dbReference type="PANTHER" id="PTHR11766:SF0">
    <property type="entry name" value="TYROSINE--TRNA LIGASE, MITOCHONDRIAL"/>
    <property type="match status" value="1"/>
</dbReference>
<evidence type="ECO:0000256" key="2">
    <source>
        <dbReference type="ARBA" id="ARBA00022598"/>
    </source>
</evidence>
<name>A0A8E2JKB6_9PEZI</name>
<keyword evidence="3 8" id="KW-0547">Nucleotide-binding</keyword>
<reference evidence="11 12" key="1">
    <citation type="journal article" date="2016" name="Nat. Commun.">
        <title>Ectomycorrhizal ecology is imprinted in the genome of the dominant symbiotic fungus Cenococcum geophilum.</title>
        <authorList>
            <consortium name="DOE Joint Genome Institute"/>
            <person name="Peter M."/>
            <person name="Kohler A."/>
            <person name="Ohm R.A."/>
            <person name="Kuo A."/>
            <person name="Krutzmann J."/>
            <person name="Morin E."/>
            <person name="Arend M."/>
            <person name="Barry K.W."/>
            <person name="Binder M."/>
            <person name="Choi C."/>
            <person name="Clum A."/>
            <person name="Copeland A."/>
            <person name="Grisel N."/>
            <person name="Haridas S."/>
            <person name="Kipfer T."/>
            <person name="LaButti K."/>
            <person name="Lindquist E."/>
            <person name="Lipzen A."/>
            <person name="Maire R."/>
            <person name="Meier B."/>
            <person name="Mihaltcheva S."/>
            <person name="Molinier V."/>
            <person name="Murat C."/>
            <person name="Poggeler S."/>
            <person name="Quandt C.A."/>
            <person name="Sperisen C."/>
            <person name="Tritt A."/>
            <person name="Tisserant E."/>
            <person name="Crous P.W."/>
            <person name="Henrissat B."/>
            <person name="Nehls U."/>
            <person name="Egli S."/>
            <person name="Spatafora J.W."/>
            <person name="Grigoriev I.V."/>
            <person name="Martin F.M."/>
        </authorList>
    </citation>
    <scope>NUCLEOTIDE SEQUENCE [LARGE SCALE GENOMIC DNA]</scope>
    <source>
        <strain evidence="11 12">CBS 459.81</strain>
    </source>
</reference>
<comment type="catalytic activity">
    <reaction evidence="7 8">
        <text>tRNA(Tyr) + L-tyrosine + ATP = L-tyrosyl-tRNA(Tyr) + AMP + diphosphate + H(+)</text>
        <dbReference type="Rhea" id="RHEA:10220"/>
        <dbReference type="Rhea" id="RHEA-COMP:9706"/>
        <dbReference type="Rhea" id="RHEA-COMP:9707"/>
        <dbReference type="ChEBI" id="CHEBI:15378"/>
        <dbReference type="ChEBI" id="CHEBI:30616"/>
        <dbReference type="ChEBI" id="CHEBI:33019"/>
        <dbReference type="ChEBI" id="CHEBI:58315"/>
        <dbReference type="ChEBI" id="CHEBI:78442"/>
        <dbReference type="ChEBI" id="CHEBI:78536"/>
        <dbReference type="ChEBI" id="CHEBI:456215"/>
        <dbReference type="EC" id="6.1.1.1"/>
    </reaction>
</comment>
<dbReference type="InterPro" id="IPR032005">
    <property type="entry name" value="TyrRSs_C"/>
</dbReference>
<feature type="compositionally biased region" description="Polar residues" evidence="9">
    <location>
        <begin position="435"/>
        <end position="448"/>
    </location>
</feature>